<dbReference type="KEGG" id="nel:NELON_11085"/>
<dbReference type="HOGENOM" id="CLU_2863125_0_0_4"/>
<evidence type="ECO:0000313" key="1">
    <source>
        <dbReference type="EMBL" id="AJE19397.1"/>
    </source>
</evidence>
<dbReference type="PATRIC" id="fig|546263.7.peg.2380"/>
<dbReference type="AlphaFoldDB" id="D4DSY8"/>
<accession>D4DSY8</accession>
<organism evidence="2 3">
    <name type="scientific">Neisseria elongata subsp. glycolytica ATCC 29315</name>
    <dbReference type="NCBI Taxonomy" id="546263"/>
    <lineage>
        <taxon>Bacteria</taxon>
        <taxon>Pseudomonadati</taxon>
        <taxon>Pseudomonadota</taxon>
        <taxon>Betaproteobacteria</taxon>
        <taxon>Neisseriales</taxon>
        <taxon>Neisseriaceae</taxon>
        <taxon>Neisseria</taxon>
    </lineage>
</organism>
<dbReference type="Proteomes" id="UP000031392">
    <property type="component" value="Chromosome"/>
</dbReference>
<protein>
    <submittedName>
        <fullName evidence="2">Uncharacterized protein</fullName>
    </submittedName>
</protein>
<gene>
    <name evidence="2" type="ORF">NEIELOOT_02184</name>
    <name evidence="1" type="ORF">NELON_11085</name>
</gene>
<evidence type="ECO:0000313" key="2">
    <source>
        <dbReference type="EMBL" id="EFE48989.1"/>
    </source>
</evidence>
<dbReference type="EMBL" id="CP007726">
    <property type="protein sequence ID" value="AJE19397.1"/>
    <property type="molecule type" value="Genomic_DNA"/>
</dbReference>
<dbReference type="Proteomes" id="UP000005536">
    <property type="component" value="Unassembled WGS sequence"/>
</dbReference>
<reference evidence="1 4" key="3">
    <citation type="journal article" date="2015" name="PLoS Genet.">
        <title>Common Cell Shape Evolution of Two Nasopharyngeal Pathogens.</title>
        <authorList>
            <person name="Veyrier F.J."/>
            <person name="Biais N."/>
            <person name="Morales P."/>
            <person name="Belkacem N."/>
            <person name="Guilhen C."/>
            <person name="Ranjeva S."/>
            <person name="Sismeiro O."/>
            <person name="Pehau-Arnaudet G."/>
            <person name="Rocha E.P."/>
            <person name="Werts C."/>
            <person name="Taha M.K."/>
            <person name="Boneca I.G."/>
        </authorList>
    </citation>
    <scope>NUCLEOTIDE SEQUENCE [LARGE SCALE GENOMIC DNA]</scope>
    <source>
        <strain evidence="1 4">ATCC 29315</strain>
    </source>
</reference>
<evidence type="ECO:0000313" key="4">
    <source>
        <dbReference type="Proteomes" id="UP000031392"/>
    </source>
</evidence>
<proteinExistence type="predicted"/>
<name>D4DSY8_NEIEG</name>
<evidence type="ECO:0000313" key="3">
    <source>
        <dbReference type="Proteomes" id="UP000005536"/>
    </source>
</evidence>
<keyword evidence="4" id="KW-1185">Reference proteome</keyword>
<dbReference type="EMBL" id="ADBF01000229">
    <property type="protein sequence ID" value="EFE48989.1"/>
    <property type="molecule type" value="Genomic_DNA"/>
</dbReference>
<reference evidence="2 3" key="1">
    <citation type="submission" date="2010-02" db="EMBL/GenBank/DDBJ databases">
        <authorList>
            <person name="Weinstock G."/>
            <person name="Sodergren E."/>
            <person name="Clifton S."/>
            <person name="Fulton L."/>
            <person name="Fulton B."/>
            <person name="Courtney L."/>
            <person name="Fronick C."/>
            <person name="Harrison M."/>
            <person name="Strong C."/>
            <person name="Farmer C."/>
            <person name="Delahaunty K."/>
            <person name="Markovic C."/>
            <person name="Hall O."/>
            <person name="Minx P."/>
            <person name="Tomlinson C."/>
            <person name="Mitreva M."/>
            <person name="Nelson J."/>
            <person name="Hou S."/>
            <person name="Wollam A."/>
            <person name="Pepin K.H."/>
            <person name="Johnson M."/>
            <person name="Bhonagiri V."/>
            <person name="Zhang X."/>
            <person name="Suruliraj S."/>
            <person name="Warren W."/>
            <person name="Chinwalla A."/>
            <person name="Mardis E.R."/>
            <person name="Wilson R.K."/>
        </authorList>
    </citation>
    <scope>NUCLEOTIDE SEQUENCE [LARGE SCALE GENOMIC DNA]</scope>
    <source>
        <strain evidence="2 3">ATCC 29315</strain>
    </source>
</reference>
<reference evidence="4" key="2">
    <citation type="submission" date="2014-05" db="EMBL/GenBank/DDBJ databases">
        <title>Complete Genome sequence of Neisseria elongata subsp. glycolytica.</title>
        <authorList>
            <person name="Veyrier F.J."/>
            <person name="Taha M.-K."/>
        </authorList>
    </citation>
    <scope>NUCLEOTIDE SEQUENCE [LARGE SCALE GENOMIC DNA]</scope>
    <source>
        <strain evidence="4">ATCC 29315</strain>
    </source>
</reference>
<sequence>MGLNFVKGRLKTIFRFSDGLCLKHAAIFCGRTEWQALRKPFLCPLRRGNRLTVRSTHQTQNQEF</sequence>
<dbReference type="STRING" id="546263.NELON_11085"/>